<dbReference type="AlphaFoldDB" id="A0A1S3CZC7"/>
<dbReference type="Proteomes" id="UP000079169">
    <property type="component" value="Unplaced"/>
</dbReference>
<dbReference type="PaxDb" id="121845-A0A1S3CZC7"/>
<feature type="region of interest" description="Disordered" evidence="1">
    <location>
        <begin position="88"/>
        <end position="119"/>
    </location>
</feature>
<organism evidence="2 3">
    <name type="scientific">Diaphorina citri</name>
    <name type="common">Asian citrus psyllid</name>
    <dbReference type="NCBI Taxonomy" id="121845"/>
    <lineage>
        <taxon>Eukaryota</taxon>
        <taxon>Metazoa</taxon>
        <taxon>Ecdysozoa</taxon>
        <taxon>Arthropoda</taxon>
        <taxon>Hexapoda</taxon>
        <taxon>Insecta</taxon>
        <taxon>Pterygota</taxon>
        <taxon>Neoptera</taxon>
        <taxon>Paraneoptera</taxon>
        <taxon>Hemiptera</taxon>
        <taxon>Sternorrhyncha</taxon>
        <taxon>Psylloidea</taxon>
        <taxon>Psyllidae</taxon>
        <taxon>Diaphorininae</taxon>
        <taxon>Diaphorina</taxon>
    </lineage>
</organism>
<dbReference type="RefSeq" id="XP_008470944.1">
    <property type="nucleotide sequence ID" value="XM_008472722.3"/>
</dbReference>
<sequence>MPFATYSDADILLGDGTEFIPPMSIIPLGVEERKKTSSVSFNVEESQGGDGSGGAGPGSQFDKQETKKKNMLKRLSYPLAWMEGFSSDKEDKESLPSSGDSSQPASSHSSSVFSKVFSR</sequence>
<dbReference type="KEGG" id="dci:103508189"/>
<accession>A0A1S3CZC7</accession>
<name>A0A1S3CZC7_DIACI</name>
<proteinExistence type="predicted"/>
<evidence type="ECO:0000313" key="3">
    <source>
        <dbReference type="RefSeq" id="XP_008470944.1"/>
    </source>
</evidence>
<gene>
    <name evidence="3" type="primary">LOC103508189</name>
</gene>
<feature type="compositionally biased region" description="Low complexity" evidence="1">
    <location>
        <begin position="95"/>
        <end position="119"/>
    </location>
</feature>
<keyword evidence="2" id="KW-1185">Reference proteome</keyword>
<evidence type="ECO:0000313" key="2">
    <source>
        <dbReference type="Proteomes" id="UP000079169"/>
    </source>
</evidence>
<protein>
    <submittedName>
        <fullName evidence="3">Uncharacterized protein LOC103508189</fullName>
    </submittedName>
</protein>
<feature type="region of interest" description="Disordered" evidence="1">
    <location>
        <begin position="36"/>
        <end position="67"/>
    </location>
</feature>
<reference evidence="3" key="1">
    <citation type="submission" date="2025-08" db="UniProtKB">
        <authorList>
            <consortium name="RefSeq"/>
        </authorList>
    </citation>
    <scope>IDENTIFICATION</scope>
</reference>
<dbReference type="GeneID" id="103508189"/>
<feature type="compositionally biased region" description="Gly residues" evidence="1">
    <location>
        <begin position="48"/>
        <end position="57"/>
    </location>
</feature>
<evidence type="ECO:0000256" key="1">
    <source>
        <dbReference type="SAM" id="MobiDB-lite"/>
    </source>
</evidence>